<dbReference type="Gene3D" id="3.30.70.270">
    <property type="match status" value="1"/>
</dbReference>
<dbReference type="InterPro" id="IPR005162">
    <property type="entry name" value="Retrotrans_gag_dom"/>
</dbReference>
<dbReference type="PANTHER" id="PTHR24559:SF430">
    <property type="entry name" value="RNA-DIRECTED DNA POLYMERASE"/>
    <property type="match status" value="1"/>
</dbReference>
<evidence type="ECO:0000259" key="2">
    <source>
        <dbReference type="Pfam" id="PF00078"/>
    </source>
</evidence>
<dbReference type="EMBL" id="JACGWJ010000015">
    <property type="protein sequence ID" value="KAL0367493.1"/>
    <property type="molecule type" value="Genomic_DNA"/>
</dbReference>
<reference evidence="4" key="2">
    <citation type="journal article" date="2024" name="Plant">
        <title>Genomic evolution and insights into agronomic trait innovations of Sesamum species.</title>
        <authorList>
            <person name="Miao H."/>
            <person name="Wang L."/>
            <person name="Qu L."/>
            <person name="Liu H."/>
            <person name="Sun Y."/>
            <person name="Le M."/>
            <person name="Wang Q."/>
            <person name="Wei S."/>
            <person name="Zheng Y."/>
            <person name="Lin W."/>
            <person name="Duan Y."/>
            <person name="Cao H."/>
            <person name="Xiong S."/>
            <person name="Wang X."/>
            <person name="Wei L."/>
            <person name="Li C."/>
            <person name="Ma Q."/>
            <person name="Ju M."/>
            <person name="Zhao R."/>
            <person name="Li G."/>
            <person name="Mu C."/>
            <person name="Tian Q."/>
            <person name="Mei H."/>
            <person name="Zhang T."/>
            <person name="Gao T."/>
            <person name="Zhang H."/>
        </authorList>
    </citation>
    <scope>NUCLEOTIDE SEQUENCE</scope>
    <source>
        <strain evidence="4">G02</strain>
    </source>
</reference>
<dbReference type="Gene3D" id="3.10.10.10">
    <property type="entry name" value="HIV Type 1 Reverse Transcriptase, subunit A, domain 1"/>
    <property type="match status" value="1"/>
</dbReference>
<dbReference type="InterPro" id="IPR000477">
    <property type="entry name" value="RT_dom"/>
</dbReference>
<feature type="region of interest" description="Disordered" evidence="1">
    <location>
        <begin position="304"/>
        <end position="339"/>
    </location>
</feature>
<gene>
    <name evidence="4" type="ORF">Sradi_3639400</name>
</gene>
<feature type="region of interest" description="Disordered" evidence="1">
    <location>
        <begin position="1"/>
        <end position="117"/>
    </location>
</feature>
<dbReference type="InterPro" id="IPR053134">
    <property type="entry name" value="RNA-dir_DNA_polymerase"/>
</dbReference>
<evidence type="ECO:0000256" key="1">
    <source>
        <dbReference type="SAM" id="MobiDB-lite"/>
    </source>
</evidence>
<dbReference type="Pfam" id="PF03732">
    <property type="entry name" value="Retrotrans_gag"/>
    <property type="match status" value="1"/>
</dbReference>
<proteinExistence type="predicted"/>
<reference evidence="4" key="1">
    <citation type="submission" date="2020-06" db="EMBL/GenBank/DDBJ databases">
        <authorList>
            <person name="Li T."/>
            <person name="Hu X."/>
            <person name="Zhang T."/>
            <person name="Song X."/>
            <person name="Zhang H."/>
            <person name="Dai N."/>
            <person name="Sheng W."/>
            <person name="Hou X."/>
            <person name="Wei L."/>
        </authorList>
    </citation>
    <scope>NUCLEOTIDE SEQUENCE</scope>
    <source>
        <strain evidence="4">G02</strain>
        <tissue evidence="4">Leaf</tissue>
    </source>
</reference>
<feature type="domain" description="Reverse transcriptase" evidence="2">
    <location>
        <begin position="560"/>
        <end position="710"/>
    </location>
</feature>
<feature type="compositionally biased region" description="Basic and acidic residues" evidence="1">
    <location>
        <begin position="304"/>
        <end position="325"/>
    </location>
</feature>
<dbReference type="Pfam" id="PF00078">
    <property type="entry name" value="RVT_1"/>
    <property type="match status" value="1"/>
</dbReference>
<dbReference type="CDD" id="cd01647">
    <property type="entry name" value="RT_LTR"/>
    <property type="match status" value="1"/>
</dbReference>
<protein>
    <submittedName>
        <fullName evidence="4">Retrovirus-related Pol polyprotein from transposon opus</fullName>
    </submittedName>
</protein>
<dbReference type="AlphaFoldDB" id="A0AAW2QJQ8"/>
<comment type="caution">
    <text evidence="4">The sequence shown here is derived from an EMBL/GenBank/DDBJ whole genome shotgun (WGS) entry which is preliminary data.</text>
</comment>
<feature type="domain" description="Retrotransposon gag" evidence="3">
    <location>
        <begin position="187"/>
        <end position="253"/>
    </location>
</feature>
<dbReference type="InterPro" id="IPR043502">
    <property type="entry name" value="DNA/RNA_pol_sf"/>
</dbReference>
<organism evidence="4">
    <name type="scientific">Sesamum radiatum</name>
    <name type="common">Black benniseed</name>
    <dbReference type="NCBI Taxonomy" id="300843"/>
    <lineage>
        <taxon>Eukaryota</taxon>
        <taxon>Viridiplantae</taxon>
        <taxon>Streptophyta</taxon>
        <taxon>Embryophyta</taxon>
        <taxon>Tracheophyta</taxon>
        <taxon>Spermatophyta</taxon>
        <taxon>Magnoliopsida</taxon>
        <taxon>eudicotyledons</taxon>
        <taxon>Gunneridae</taxon>
        <taxon>Pentapetalae</taxon>
        <taxon>asterids</taxon>
        <taxon>lamiids</taxon>
        <taxon>Lamiales</taxon>
        <taxon>Pedaliaceae</taxon>
        <taxon>Sesamum</taxon>
    </lineage>
</organism>
<dbReference type="PANTHER" id="PTHR24559">
    <property type="entry name" value="TRANSPOSON TY3-I GAG-POL POLYPROTEIN"/>
    <property type="match status" value="1"/>
</dbReference>
<evidence type="ECO:0000259" key="3">
    <source>
        <dbReference type="Pfam" id="PF03732"/>
    </source>
</evidence>
<name>A0AAW2QJQ8_SESRA</name>
<dbReference type="InterPro" id="IPR043128">
    <property type="entry name" value="Rev_trsase/Diguanyl_cyclase"/>
</dbReference>
<evidence type="ECO:0000313" key="4">
    <source>
        <dbReference type="EMBL" id="KAL0367493.1"/>
    </source>
</evidence>
<accession>A0AAW2QJQ8</accession>
<dbReference type="SUPFAM" id="SSF56672">
    <property type="entry name" value="DNA/RNA polymerases"/>
    <property type="match status" value="1"/>
</dbReference>
<sequence>MNTRSRARNGNGGEGDLDGVSEHVPQGEAVAQYVVEHAVPPLPPHHPRRGLGVGLAPGNNKHGLADQPAREKPEEEVESKPALPEDELPPPPPREAPLEEDKSQRRGQAAAKPESIGGTVDIQAFPLAVAPPRRSPFAAHILAEAIQSGIKIPNISEYDGTKDPHDHLSRFLAKADLLDLSDTAYCKIFRTTLAGKAMAWFNQLPIGTIDSFEQLSQRFLHHFAINKRYPKTASYLFTVIQQEHESLWDYLQRGRFRESIAGKPPATLDELLVQAEKYIRIEETSNDEIQKLIRRGYLKEYIDRNNRSREGNSRPPQKRRERETRGNQPNQDNPPTAGVIRVIFGGPAGGDSARARKAAFRVARNNANEISGPEVLVDSGSSADIIFYQAFSQMGINNAELTRVNTPLTNFSGSVVEPMGEVMLPISLGSYLKRVTKMVKFLIARECYANSLKEPKDRPNEISSCGKAPIVSEEVTAAKGGERDPLIAKKRKVEERMGPAEEVKTIELTQQPNIRTVKIGTLLDSQLERMLVAFLQENISAFTWDAADMCGIDPEIIVHRLSVDPSMRPVKHKKRVFGSERNRAIKERGCELMSFLDAFQGYNQIRLTDEDQKKTSFVTDQGIFCYNVITFGLKNAGATYQRLVNNMFREQIGKNMEVYIDDMLVKSKRREDHSQDLQACFDILQRFRMKLNPKKCTFRVHGEKFLGFMISQRGIEVNPKRLRRFWKCNPQKHSGSPKIDEAFGSTKSFYLTVIRQGAPIFQSIE</sequence>